<comment type="caution">
    <text evidence="1">The sequence shown here is derived from an EMBL/GenBank/DDBJ whole genome shotgun (WGS) entry which is preliminary data.</text>
</comment>
<evidence type="ECO:0000313" key="1">
    <source>
        <dbReference type="EMBL" id="CAG9336170.1"/>
    </source>
</evidence>
<dbReference type="EMBL" id="CAJZBQ010000064">
    <property type="protein sequence ID" value="CAG9336170.1"/>
    <property type="molecule type" value="Genomic_DNA"/>
</dbReference>
<evidence type="ECO:0000313" key="2">
    <source>
        <dbReference type="Proteomes" id="UP001162131"/>
    </source>
</evidence>
<accession>A0AAU9KHA0</accession>
<sequence>MKVFQKPKHKKPAIWSKVNSSDTNQDFGKRHSLHYWREWKGNWFACLWHWKWQKRSKKFENFNTFK</sequence>
<gene>
    <name evidence="1" type="ORF">BSTOLATCC_MIC66052</name>
</gene>
<name>A0AAU9KHA0_9CILI</name>
<proteinExistence type="predicted"/>
<organism evidence="1 2">
    <name type="scientific">Blepharisma stoltei</name>
    <dbReference type="NCBI Taxonomy" id="1481888"/>
    <lineage>
        <taxon>Eukaryota</taxon>
        <taxon>Sar</taxon>
        <taxon>Alveolata</taxon>
        <taxon>Ciliophora</taxon>
        <taxon>Postciliodesmatophora</taxon>
        <taxon>Heterotrichea</taxon>
        <taxon>Heterotrichida</taxon>
        <taxon>Blepharismidae</taxon>
        <taxon>Blepharisma</taxon>
    </lineage>
</organism>
<dbReference type="AlphaFoldDB" id="A0AAU9KHA0"/>
<protein>
    <submittedName>
        <fullName evidence="1">Uncharacterized protein</fullName>
    </submittedName>
</protein>
<reference evidence="1" key="1">
    <citation type="submission" date="2021-09" db="EMBL/GenBank/DDBJ databases">
        <authorList>
            <consortium name="AG Swart"/>
            <person name="Singh M."/>
            <person name="Singh A."/>
            <person name="Seah K."/>
            <person name="Emmerich C."/>
        </authorList>
    </citation>
    <scope>NUCLEOTIDE SEQUENCE</scope>
    <source>
        <strain evidence="1">ATCC30299</strain>
    </source>
</reference>
<keyword evidence="2" id="KW-1185">Reference proteome</keyword>
<dbReference type="Proteomes" id="UP001162131">
    <property type="component" value="Unassembled WGS sequence"/>
</dbReference>